<gene>
    <name evidence="4" type="ORF">LECACI_7A007465</name>
</gene>
<reference evidence="4" key="1">
    <citation type="submission" date="2023-11" db="EMBL/GenBank/DDBJ databases">
        <authorList>
            <person name="Alioto T."/>
            <person name="Alioto T."/>
            <person name="Gomez Garrido J."/>
        </authorList>
    </citation>
    <scope>NUCLEOTIDE SEQUENCE</scope>
</reference>
<evidence type="ECO:0000313" key="4">
    <source>
        <dbReference type="EMBL" id="CAK4032307.1"/>
    </source>
</evidence>
<keyword evidence="2" id="KW-0812">Transmembrane</keyword>
<feature type="transmembrane region" description="Helical" evidence="2">
    <location>
        <begin position="40"/>
        <end position="57"/>
    </location>
</feature>
<evidence type="ECO:0000256" key="2">
    <source>
        <dbReference type="SAM" id="Phobius"/>
    </source>
</evidence>
<keyword evidence="5" id="KW-1185">Reference proteome</keyword>
<dbReference type="EMBL" id="CAVMBE010000061">
    <property type="protein sequence ID" value="CAK4032307.1"/>
    <property type="molecule type" value="Genomic_DNA"/>
</dbReference>
<evidence type="ECO:0000256" key="1">
    <source>
        <dbReference type="SAM" id="MobiDB-lite"/>
    </source>
</evidence>
<accession>A0AAI8Z4I2</accession>
<evidence type="ECO:0000313" key="5">
    <source>
        <dbReference type="Proteomes" id="UP001296104"/>
    </source>
</evidence>
<dbReference type="PANTHER" id="PTHR28008:SF1">
    <property type="entry name" value="DOMAIN PROTEIN, PUTATIVE (AFU_ORTHOLOGUE AFUA_3G10980)-RELATED"/>
    <property type="match status" value="1"/>
</dbReference>
<feature type="domain" description="VanZ-like" evidence="3">
    <location>
        <begin position="37"/>
        <end position="113"/>
    </location>
</feature>
<organism evidence="4 5">
    <name type="scientific">Lecanosticta acicola</name>
    <dbReference type="NCBI Taxonomy" id="111012"/>
    <lineage>
        <taxon>Eukaryota</taxon>
        <taxon>Fungi</taxon>
        <taxon>Dikarya</taxon>
        <taxon>Ascomycota</taxon>
        <taxon>Pezizomycotina</taxon>
        <taxon>Dothideomycetes</taxon>
        <taxon>Dothideomycetidae</taxon>
        <taxon>Mycosphaerellales</taxon>
        <taxon>Mycosphaerellaceae</taxon>
        <taxon>Lecanosticta</taxon>
    </lineage>
</organism>
<evidence type="ECO:0000259" key="3">
    <source>
        <dbReference type="Pfam" id="PF04892"/>
    </source>
</evidence>
<dbReference type="NCBIfam" id="NF037970">
    <property type="entry name" value="vanZ_1"/>
    <property type="match status" value="1"/>
</dbReference>
<comment type="caution">
    <text evidence="4">The sequence shown here is derived from an EMBL/GenBank/DDBJ whole genome shotgun (WGS) entry which is preliminary data.</text>
</comment>
<dbReference type="Proteomes" id="UP001296104">
    <property type="component" value="Unassembled WGS sequence"/>
</dbReference>
<feature type="transmembrane region" description="Helical" evidence="2">
    <location>
        <begin position="64"/>
        <end position="86"/>
    </location>
</feature>
<feature type="transmembrane region" description="Helical" evidence="2">
    <location>
        <begin position="98"/>
        <end position="115"/>
    </location>
</feature>
<sequence>MPSMRIRTPFAASFGVLLFASAYLGLTTEKIPSYGQSDKGLHFVSFFLLTLTFYWILETSRRRVIHLTLLFCTAGLAIGSEVAQALLPNGRDFDPFDILANVVGSTCALLLSSWYHKRMLERRRKNKHYDIVAGDEEGEVDPERDVELGEGVGLGNQETGSVPADTNGQASAGAKSTNVTEELDNWDENDEDWEEEGAEAAKVVAGVSGEEEADSKKRTD</sequence>
<dbReference type="AlphaFoldDB" id="A0AAI8Z4I2"/>
<protein>
    <submittedName>
        <fullName evidence="4">Related to domain</fullName>
    </submittedName>
</protein>
<keyword evidence="2" id="KW-1133">Transmembrane helix</keyword>
<dbReference type="InterPro" id="IPR006976">
    <property type="entry name" value="VanZ-like"/>
</dbReference>
<feature type="compositionally biased region" description="Polar residues" evidence="1">
    <location>
        <begin position="156"/>
        <end position="180"/>
    </location>
</feature>
<proteinExistence type="predicted"/>
<keyword evidence="2" id="KW-0472">Membrane</keyword>
<name>A0AAI8Z4I2_9PEZI</name>
<dbReference type="PANTHER" id="PTHR28008">
    <property type="entry name" value="DOMAIN PROTEIN, PUTATIVE (AFU_ORTHOLOGUE AFUA_3G10980)-RELATED"/>
    <property type="match status" value="1"/>
</dbReference>
<feature type="region of interest" description="Disordered" evidence="1">
    <location>
        <begin position="149"/>
        <end position="220"/>
    </location>
</feature>
<feature type="compositionally biased region" description="Acidic residues" evidence="1">
    <location>
        <begin position="181"/>
        <end position="198"/>
    </location>
</feature>
<dbReference type="Pfam" id="PF04892">
    <property type="entry name" value="VanZ"/>
    <property type="match status" value="1"/>
</dbReference>